<dbReference type="SMART" id="SM00953">
    <property type="entry name" value="RES"/>
    <property type="match status" value="1"/>
</dbReference>
<name>A0A372ITQ7_9BACT</name>
<evidence type="ECO:0000313" key="3">
    <source>
        <dbReference type="Proteomes" id="UP000264702"/>
    </source>
</evidence>
<dbReference type="Pfam" id="PF08808">
    <property type="entry name" value="RES"/>
    <property type="match status" value="1"/>
</dbReference>
<protein>
    <submittedName>
        <fullName evidence="2">RES domain-containing protein</fullName>
    </submittedName>
</protein>
<feature type="domain" description="RES" evidence="1">
    <location>
        <begin position="89"/>
        <end position="216"/>
    </location>
</feature>
<gene>
    <name evidence="2" type="ORF">D0Y96_01505</name>
</gene>
<keyword evidence="3" id="KW-1185">Reference proteome</keyword>
<dbReference type="EMBL" id="QVQT01000001">
    <property type="protein sequence ID" value="RFU18278.1"/>
    <property type="molecule type" value="Genomic_DNA"/>
</dbReference>
<reference evidence="2 3" key="1">
    <citation type="submission" date="2018-08" db="EMBL/GenBank/DDBJ databases">
        <title>Acidipila sp. 4G-K13, an acidobacterium isolated from forest soil.</title>
        <authorList>
            <person name="Gao Z.-H."/>
            <person name="Qiu L.-H."/>
        </authorList>
    </citation>
    <scope>NUCLEOTIDE SEQUENCE [LARGE SCALE GENOMIC DNA]</scope>
    <source>
        <strain evidence="2 3">4G-K13</strain>
    </source>
</reference>
<dbReference type="RefSeq" id="WP_117297565.1">
    <property type="nucleotide sequence ID" value="NZ_QVQT02000001.1"/>
</dbReference>
<proteinExistence type="predicted"/>
<evidence type="ECO:0000259" key="1">
    <source>
        <dbReference type="SMART" id="SM00953"/>
    </source>
</evidence>
<dbReference type="OrthoDB" id="9795903at2"/>
<dbReference type="Proteomes" id="UP000264702">
    <property type="component" value="Unassembled WGS sequence"/>
</dbReference>
<organism evidence="2 3">
    <name type="scientific">Paracidobacterium acidisoli</name>
    <dbReference type="NCBI Taxonomy" id="2303751"/>
    <lineage>
        <taxon>Bacteria</taxon>
        <taxon>Pseudomonadati</taxon>
        <taxon>Acidobacteriota</taxon>
        <taxon>Terriglobia</taxon>
        <taxon>Terriglobales</taxon>
        <taxon>Acidobacteriaceae</taxon>
        <taxon>Paracidobacterium</taxon>
    </lineage>
</organism>
<evidence type="ECO:0000313" key="2">
    <source>
        <dbReference type="EMBL" id="RFU18278.1"/>
    </source>
</evidence>
<sequence>MADVAADSSLPPLHSINRRRTHRLIPAKFANGGNSVLARLSSDPAMLNGIFELDNATNDRLLAELGKVPGIDRRELIFGVPSASIVNAAFCHPAPTGSRFNSSERGAWYAGYEVRTSQAEVIHHRRQWLRETNWTEEDLAEYVDYLADFHGEFYDLRGTAEFSACLDPDSYTASQALAASLLHASGLGIIYPSVRRAAGTCLACFRPAIVTHVRRDATYRLILRGWQGPVKVEKL</sequence>
<accession>A0A372ITQ7</accession>
<dbReference type="AlphaFoldDB" id="A0A372ITQ7"/>
<comment type="caution">
    <text evidence="2">The sequence shown here is derived from an EMBL/GenBank/DDBJ whole genome shotgun (WGS) entry which is preliminary data.</text>
</comment>
<dbReference type="InterPro" id="IPR014914">
    <property type="entry name" value="RES_dom"/>
</dbReference>